<name>A0A499VF54_9ACTN</name>
<gene>
    <name evidence="1" type="ORF">SSPO_075050</name>
</gene>
<sequence length="75" mass="8306">MSAVPRIARDPWLGQLALNATIQTLYAAVKSPRHRSHALDIGVFDCRHIMPCPVDCVAEDRRHAIESPTVGMVSR</sequence>
<evidence type="ECO:0000313" key="2">
    <source>
        <dbReference type="Proteomes" id="UP000463951"/>
    </source>
</evidence>
<reference evidence="1 2" key="1">
    <citation type="journal article" date="2020" name="Int. J. Syst. Evol. Microbiol.">
        <title>Reclassification of Streptomyces castelarensis and Streptomyces sporoclivatus as later heterotypic synonyms of Streptomyces antimycoticus.</title>
        <authorList>
            <person name="Komaki H."/>
            <person name="Tamura T."/>
        </authorList>
    </citation>
    <scope>NUCLEOTIDE SEQUENCE [LARGE SCALE GENOMIC DNA]</scope>
    <source>
        <strain evidence="1 2">NBRC 100767</strain>
    </source>
</reference>
<organism evidence="1 2">
    <name type="scientific">Streptomyces antimycoticus</name>
    <dbReference type="NCBI Taxonomy" id="68175"/>
    <lineage>
        <taxon>Bacteria</taxon>
        <taxon>Bacillati</taxon>
        <taxon>Actinomycetota</taxon>
        <taxon>Actinomycetes</taxon>
        <taxon>Kitasatosporales</taxon>
        <taxon>Streptomycetaceae</taxon>
        <taxon>Streptomyces</taxon>
        <taxon>Streptomyces violaceusniger group</taxon>
    </lineage>
</organism>
<dbReference type="AlphaFoldDB" id="A0A499VF54"/>
<dbReference type="EMBL" id="AP019620">
    <property type="protein sequence ID" value="BBJ44787.1"/>
    <property type="molecule type" value="Genomic_DNA"/>
</dbReference>
<protein>
    <submittedName>
        <fullName evidence="1">Uncharacterized protein</fullName>
    </submittedName>
</protein>
<evidence type="ECO:0000313" key="1">
    <source>
        <dbReference type="EMBL" id="BBJ44787.1"/>
    </source>
</evidence>
<proteinExistence type="predicted"/>
<dbReference type="Proteomes" id="UP000463951">
    <property type="component" value="Chromosome"/>
</dbReference>
<accession>A0A499VF54</accession>